<protein>
    <submittedName>
        <fullName evidence="13">Zinc finger protein</fullName>
    </submittedName>
</protein>
<organism evidence="13 14">
    <name type="scientific">Penaeus vannamei</name>
    <name type="common">Whiteleg shrimp</name>
    <name type="synonym">Litopenaeus vannamei</name>
    <dbReference type="NCBI Taxonomy" id="6689"/>
    <lineage>
        <taxon>Eukaryota</taxon>
        <taxon>Metazoa</taxon>
        <taxon>Ecdysozoa</taxon>
        <taxon>Arthropoda</taxon>
        <taxon>Crustacea</taxon>
        <taxon>Multicrustacea</taxon>
        <taxon>Malacostraca</taxon>
        <taxon>Eumalacostraca</taxon>
        <taxon>Eucarida</taxon>
        <taxon>Decapoda</taxon>
        <taxon>Dendrobranchiata</taxon>
        <taxon>Penaeoidea</taxon>
        <taxon>Penaeidae</taxon>
        <taxon>Penaeus</taxon>
    </lineage>
</organism>
<dbReference type="Pfam" id="PF13912">
    <property type="entry name" value="zf-C2H2_6"/>
    <property type="match status" value="1"/>
</dbReference>
<dbReference type="GO" id="GO:0008270">
    <property type="term" value="F:zinc ion binding"/>
    <property type="evidence" value="ECO:0007669"/>
    <property type="project" value="UniProtKB-KW"/>
</dbReference>
<keyword evidence="6" id="KW-0862">Zinc</keyword>
<keyword evidence="7" id="KW-0805">Transcription regulation</keyword>
<dbReference type="EMBL" id="QCYY01003429">
    <property type="protein sequence ID" value="ROT63528.1"/>
    <property type="molecule type" value="Genomic_DNA"/>
</dbReference>
<evidence type="ECO:0000256" key="6">
    <source>
        <dbReference type="ARBA" id="ARBA00022833"/>
    </source>
</evidence>
<dbReference type="PROSITE" id="PS00028">
    <property type="entry name" value="ZINC_FINGER_C2H2_1"/>
    <property type="match status" value="9"/>
</dbReference>
<dbReference type="OrthoDB" id="3565419at2759"/>
<evidence type="ECO:0000256" key="5">
    <source>
        <dbReference type="ARBA" id="ARBA00022771"/>
    </source>
</evidence>
<evidence type="ECO:0000256" key="8">
    <source>
        <dbReference type="ARBA" id="ARBA00023125"/>
    </source>
</evidence>
<evidence type="ECO:0000256" key="10">
    <source>
        <dbReference type="ARBA" id="ARBA00023242"/>
    </source>
</evidence>
<comment type="caution">
    <text evidence="13">The sequence shown here is derived from an EMBL/GenBank/DDBJ whole genome shotgun (WGS) entry which is preliminary data.</text>
</comment>
<reference evidence="13 14" key="1">
    <citation type="submission" date="2018-04" db="EMBL/GenBank/DDBJ databases">
        <authorList>
            <person name="Zhang X."/>
            <person name="Yuan J."/>
            <person name="Li F."/>
            <person name="Xiang J."/>
        </authorList>
    </citation>
    <scope>NUCLEOTIDE SEQUENCE [LARGE SCALE GENOMIC DNA]</scope>
    <source>
        <tissue evidence="13">Muscle</tissue>
    </source>
</reference>
<feature type="domain" description="C2H2-type" evidence="12">
    <location>
        <begin position="211"/>
        <end position="239"/>
    </location>
</feature>
<evidence type="ECO:0000256" key="4">
    <source>
        <dbReference type="ARBA" id="ARBA00022737"/>
    </source>
</evidence>
<dbReference type="PANTHER" id="PTHR24393:SF15">
    <property type="entry name" value="IP01243P-RELATED"/>
    <property type="match status" value="1"/>
</dbReference>
<keyword evidence="14" id="KW-1185">Reference proteome</keyword>
<evidence type="ECO:0000256" key="1">
    <source>
        <dbReference type="ARBA" id="ARBA00004123"/>
    </source>
</evidence>
<dbReference type="Pfam" id="PF00096">
    <property type="entry name" value="zf-C2H2"/>
    <property type="match status" value="3"/>
</dbReference>
<evidence type="ECO:0000259" key="12">
    <source>
        <dbReference type="PROSITE" id="PS50157"/>
    </source>
</evidence>
<dbReference type="FunFam" id="3.30.160.60:FF:001370">
    <property type="entry name" value="Zinc finger protein"/>
    <property type="match status" value="1"/>
</dbReference>
<dbReference type="SUPFAM" id="SSF57667">
    <property type="entry name" value="beta-beta-alpha zinc fingers"/>
    <property type="match status" value="4"/>
</dbReference>
<evidence type="ECO:0000313" key="13">
    <source>
        <dbReference type="EMBL" id="ROT63528.1"/>
    </source>
</evidence>
<dbReference type="InterPro" id="IPR036236">
    <property type="entry name" value="Znf_C2H2_sf"/>
</dbReference>
<keyword evidence="3" id="KW-0479">Metal-binding</keyword>
<feature type="domain" description="C2H2-type" evidence="12">
    <location>
        <begin position="120"/>
        <end position="143"/>
    </location>
</feature>
<dbReference type="SMART" id="SM00355">
    <property type="entry name" value="ZnF_C2H2"/>
    <property type="match status" value="9"/>
</dbReference>
<comment type="similarity">
    <text evidence="2">Belongs to the krueppel C2H2-type zinc-finger protein family.</text>
</comment>
<dbReference type="STRING" id="6689.A0A423SH11"/>
<dbReference type="AlphaFoldDB" id="A0A423SH11"/>
<feature type="domain" description="C2H2-type" evidence="12">
    <location>
        <begin position="180"/>
        <end position="208"/>
    </location>
</feature>
<feature type="domain" description="C2H2-type" evidence="12">
    <location>
        <begin position="60"/>
        <end position="88"/>
    </location>
</feature>
<reference evidence="13 14" key="2">
    <citation type="submission" date="2019-01" db="EMBL/GenBank/DDBJ databases">
        <title>The decoding of complex shrimp genome reveals the adaptation for benthos swimmer, frequently molting mechanism and breeding impact on genome.</title>
        <authorList>
            <person name="Sun Y."/>
            <person name="Gao Y."/>
            <person name="Yu Y."/>
        </authorList>
    </citation>
    <scope>NUCLEOTIDE SEQUENCE [LARGE SCALE GENOMIC DNA]</scope>
    <source>
        <tissue evidence="13">Muscle</tissue>
    </source>
</reference>
<evidence type="ECO:0000313" key="14">
    <source>
        <dbReference type="Proteomes" id="UP000283509"/>
    </source>
</evidence>
<evidence type="ECO:0000256" key="3">
    <source>
        <dbReference type="ARBA" id="ARBA00022723"/>
    </source>
</evidence>
<dbReference type="Gene3D" id="3.30.160.60">
    <property type="entry name" value="Classic Zinc Finger"/>
    <property type="match status" value="6"/>
</dbReference>
<sequence length="307" mass="35000">MKVEEIKAHVAAAHGEQPLFPCPACDDAFGSYPLLFSHYVERHDLRPYAREEAMLESEKHKCSLCGKAFVTKHVRDVHVRNVHEKANETRCPACGDSFCNRQSMEMHMRRLHMGEAGRSLLCDACGKGFVNASELRKHVEHVHLKVHRQEAMCEVCGKAMSCAAALKVHMNVMHTQEKTFPCPDCKVVFHALASLTCHRRRMHPVEGERTNTCGVCGKNYHFPSELRRHVRIVHENERSFVCDVCGKAFKVSSQLVYHRRRHTGETPHECAHCGKLFHSPTSIGNHMRKVHKATYMGVKQRRKMSGM</sequence>
<dbReference type="InterPro" id="IPR013087">
    <property type="entry name" value="Znf_C2H2_type"/>
</dbReference>
<keyword evidence="9" id="KW-0804">Transcription</keyword>
<dbReference type="PANTHER" id="PTHR24393">
    <property type="entry name" value="ZINC FINGER PROTEIN"/>
    <property type="match status" value="1"/>
</dbReference>
<name>A0A423SH11_PENVA</name>
<feature type="domain" description="C2H2-type" evidence="12">
    <location>
        <begin position="89"/>
        <end position="117"/>
    </location>
</feature>
<dbReference type="GO" id="GO:0001228">
    <property type="term" value="F:DNA-binding transcription activator activity, RNA polymerase II-specific"/>
    <property type="evidence" value="ECO:0007669"/>
    <property type="project" value="TreeGrafter"/>
</dbReference>
<evidence type="ECO:0000256" key="11">
    <source>
        <dbReference type="PROSITE-ProRule" id="PRU00042"/>
    </source>
</evidence>
<dbReference type="Proteomes" id="UP000283509">
    <property type="component" value="Unassembled WGS sequence"/>
</dbReference>
<keyword evidence="10" id="KW-0539">Nucleus</keyword>
<feature type="domain" description="C2H2-type" evidence="12">
    <location>
        <begin position="151"/>
        <end position="179"/>
    </location>
</feature>
<feature type="domain" description="C2H2-type" evidence="12">
    <location>
        <begin position="240"/>
        <end position="267"/>
    </location>
</feature>
<gene>
    <name evidence="13" type="ORF">C7M84_018597</name>
</gene>
<evidence type="ECO:0000256" key="2">
    <source>
        <dbReference type="ARBA" id="ARBA00006991"/>
    </source>
</evidence>
<feature type="domain" description="C2H2-type" evidence="12">
    <location>
        <begin position="268"/>
        <end position="296"/>
    </location>
</feature>
<evidence type="ECO:0000256" key="9">
    <source>
        <dbReference type="ARBA" id="ARBA00023163"/>
    </source>
</evidence>
<dbReference type="PROSITE" id="PS50157">
    <property type="entry name" value="ZINC_FINGER_C2H2_2"/>
    <property type="match status" value="8"/>
</dbReference>
<keyword evidence="4" id="KW-0677">Repeat</keyword>
<proteinExistence type="inferred from homology"/>
<keyword evidence="5 11" id="KW-0863">Zinc-finger</keyword>
<dbReference type="GO" id="GO:0000978">
    <property type="term" value="F:RNA polymerase II cis-regulatory region sequence-specific DNA binding"/>
    <property type="evidence" value="ECO:0007669"/>
    <property type="project" value="TreeGrafter"/>
</dbReference>
<dbReference type="FunFam" id="3.30.160.60:FF:000100">
    <property type="entry name" value="Zinc finger 45-like"/>
    <property type="match status" value="1"/>
</dbReference>
<dbReference type="GO" id="GO:0005634">
    <property type="term" value="C:nucleus"/>
    <property type="evidence" value="ECO:0007669"/>
    <property type="project" value="UniProtKB-SubCell"/>
</dbReference>
<accession>A0A423SH11</accession>
<evidence type="ECO:0000256" key="7">
    <source>
        <dbReference type="ARBA" id="ARBA00023015"/>
    </source>
</evidence>
<comment type="subcellular location">
    <subcellularLocation>
        <location evidence="1">Nucleus</location>
    </subcellularLocation>
</comment>
<keyword evidence="8" id="KW-0238">DNA-binding</keyword>